<gene>
    <name evidence="1" type="ORF">P5673_020079</name>
</gene>
<sequence>MVNVNPEMRSFSYAIKNGFLHPDEEKTLYERNTGEPGVITEQWFTGKKTMDQDTRIRIYIDDETEASLDFQLFLAHGIGFNQTQELRKIPWATKRLGHTANGGIYNTFRIPFSKCFKVTASRPTSGYIWYIVRGMENYPLIFGDLKLPKNTRLKLYKNENVVMKPLEFLSLANIKSSAGALFMVTLAARSSNLRFLEGCVRAYIDGSNDTTWLSSGTEDFFLSSYYFNKGTFHADDAGLTYLSKKGLVSAYKFFESDPLIFSKSFELWWRCSDDDVRRVDYGCPHTWPNPSRFTKDEFLDNAKFAKSGKFPAKEEKNLSDEDLPRKVGLLKRKIFAKKEQRFTDDFKESYFGNPERAISKREIVLKQNKISRSLKDGFRRKKAVFQEGKSSSKANHRKKKKNAKARLTTVTTYTWIYQW</sequence>
<comment type="caution">
    <text evidence="1">The sequence shown here is derived from an EMBL/GenBank/DDBJ whole genome shotgun (WGS) entry which is preliminary data.</text>
</comment>
<evidence type="ECO:0000313" key="1">
    <source>
        <dbReference type="EMBL" id="KAK2557714.1"/>
    </source>
</evidence>
<dbReference type="InterPro" id="IPR021345">
    <property type="entry name" value="DUF2961"/>
</dbReference>
<dbReference type="Proteomes" id="UP001249851">
    <property type="component" value="Unassembled WGS sequence"/>
</dbReference>
<accession>A0AAD9QAG2</accession>
<dbReference type="Gene3D" id="2.60.120.1390">
    <property type="match status" value="2"/>
</dbReference>
<evidence type="ECO:0000313" key="2">
    <source>
        <dbReference type="Proteomes" id="UP001249851"/>
    </source>
</evidence>
<protein>
    <submittedName>
        <fullName evidence="1">Uncharacterized protein</fullName>
    </submittedName>
</protein>
<reference evidence="1" key="1">
    <citation type="journal article" date="2023" name="G3 (Bethesda)">
        <title>Whole genome assembly and annotation of the endangered Caribbean coral Acropora cervicornis.</title>
        <authorList>
            <person name="Selwyn J.D."/>
            <person name="Vollmer S.V."/>
        </authorList>
    </citation>
    <scope>NUCLEOTIDE SEQUENCE</scope>
    <source>
        <strain evidence="1">K2</strain>
    </source>
</reference>
<name>A0AAD9QAG2_ACRCE</name>
<organism evidence="1 2">
    <name type="scientific">Acropora cervicornis</name>
    <name type="common">Staghorn coral</name>
    <dbReference type="NCBI Taxonomy" id="6130"/>
    <lineage>
        <taxon>Eukaryota</taxon>
        <taxon>Metazoa</taxon>
        <taxon>Cnidaria</taxon>
        <taxon>Anthozoa</taxon>
        <taxon>Hexacorallia</taxon>
        <taxon>Scleractinia</taxon>
        <taxon>Astrocoeniina</taxon>
        <taxon>Acroporidae</taxon>
        <taxon>Acropora</taxon>
    </lineage>
</organism>
<proteinExistence type="predicted"/>
<keyword evidence="2" id="KW-1185">Reference proteome</keyword>
<dbReference type="EMBL" id="JARQWQ010000048">
    <property type="protein sequence ID" value="KAK2557714.1"/>
    <property type="molecule type" value="Genomic_DNA"/>
</dbReference>
<dbReference type="AlphaFoldDB" id="A0AAD9QAG2"/>
<reference evidence="1" key="2">
    <citation type="journal article" date="2023" name="Science">
        <title>Genomic signatures of disease resistance in endangered staghorn corals.</title>
        <authorList>
            <person name="Vollmer S.V."/>
            <person name="Selwyn J.D."/>
            <person name="Despard B.A."/>
            <person name="Roesel C.L."/>
        </authorList>
    </citation>
    <scope>NUCLEOTIDE SEQUENCE</scope>
    <source>
        <strain evidence="1">K2</strain>
    </source>
</reference>
<dbReference type="Pfam" id="PF11175">
    <property type="entry name" value="DUF2961"/>
    <property type="match status" value="1"/>
</dbReference>